<evidence type="ECO:0000313" key="2">
    <source>
        <dbReference type="EMBL" id="EKK04649.1"/>
    </source>
</evidence>
<dbReference type="PROSITE" id="PS50126">
    <property type="entry name" value="S1"/>
    <property type="match status" value="1"/>
</dbReference>
<dbReference type="EMBL" id="AMCW01000002">
    <property type="protein sequence ID" value="EKK04649.1"/>
    <property type="molecule type" value="Genomic_DNA"/>
</dbReference>
<dbReference type="PATRIC" id="fig|993517.3.peg.35"/>
<dbReference type="Gene3D" id="2.40.50.140">
    <property type="entry name" value="Nucleic acid-binding proteins"/>
    <property type="match status" value="1"/>
</dbReference>
<dbReference type="RefSeq" id="WP_007330081.1">
    <property type="nucleotide sequence ID" value="NZ_AMCW01000002.1"/>
</dbReference>
<dbReference type="AlphaFoldDB" id="K5DP45"/>
<gene>
    <name evidence="2" type="ORF">RBSH_00029</name>
</gene>
<evidence type="ECO:0000259" key="1">
    <source>
        <dbReference type="PROSITE" id="PS50126"/>
    </source>
</evidence>
<dbReference type="InterPro" id="IPR012340">
    <property type="entry name" value="NA-bd_OB-fold"/>
</dbReference>
<organism evidence="2 3">
    <name type="scientific">Rhodopirellula baltica SH28</name>
    <dbReference type="NCBI Taxonomy" id="993517"/>
    <lineage>
        <taxon>Bacteria</taxon>
        <taxon>Pseudomonadati</taxon>
        <taxon>Planctomycetota</taxon>
        <taxon>Planctomycetia</taxon>
        <taxon>Pirellulales</taxon>
        <taxon>Pirellulaceae</taxon>
        <taxon>Rhodopirellula</taxon>
    </lineage>
</organism>
<evidence type="ECO:0000313" key="3">
    <source>
        <dbReference type="Proteomes" id="UP000007993"/>
    </source>
</evidence>
<dbReference type="Proteomes" id="UP000007993">
    <property type="component" value="Unassembled WGS sequence"/>
</dbReference>
<name>K5DP45_RHOBT</name>
<dbReference type="SUPFAM" id="SSF50249">
    <property type="entry name" value="Nucleic acid-binding proteins"/>
    <property type="match status" value="1"/>
</dbReference>
<dbReference type="GO" id="GO:0003676">
    <property type="term" value="F:nucleic acid binding"/>
    <property type="evidence" value="ECO:0007669"/>
    <property type="project" value="InterPro"/>
</dbReference>
<sequence>MGHGLGTISRSSGIVRFVQGGVVKTFRCATQTKGIFIAREFSQSEWDSLIQRFPNGTTVNGVVAACPVYGAWITLDDLPDVPALLEIIHFAIRETDPDHRIEHPDDYPEIGSRISARILGWCAQPKDVRLTQLSHLDWIHSEHIRNRDS</sequence>
<comment type="caution">
    <text evidence="2">The sequence shown here is derived from an EMBL/GenBank/DDBJ whole genome shotgun (WGS) entry which is preliminary data.</text>
</comment>
<reference evidence="2 3" key="1">
    <citation type="journal article" date="2013" name="Mar. Genomics">
        <title>Expression of sulfatases in Rhodopirellula baltica and the diversity of sulfatases in the genus Rhodopirellula.</title>
        <authorList>
            <person name="Wegner C.E."/>
            <person name="Richter-Heitmann T."/>
            <person name="Klindworth A."/>
            <person name="Klockow C."/>
            <person name="Richter M."/>
            <person name="Achstetter T."/>
            <person name="Glockner F.O."/>
            <person name="Harder J."/>
        </authorList>
    </citation>
    <scope>NUCLEOTIDE SEQUENCE [LARGE SCALE GENOMIC DNA]</scope>
    <source>
        <strain evidence="2 3">SH28</strain>
    </source>
</reference>
<feature type="domain" description="S1 motif" evidence="1">
    <location>
        <begin position="56"/>
        <end position="133"/>
    </location>
</feature>
<dbReference type="InterPro" id="IPR003029">
    <property type="entry name" value="S1_domain"/>
</dbReference>
<protein>
    <submittedName>
        <fullName evidence="2">RNA-binding S1 domain protein</fullName>
    </submittedName>
</protein>
<accession>K5DP45</accession>
<proteinExistence type="predicted"/>